<gene>
    <name evidence="2" type="ORF">BC938DRAFT_480791</name>
</gene>
<proteinExistence type="predicted"/>
<organism evidence="2 3">
    <name type="scientific">Jimgerdemannia flammicorona</name>
    <dbReference type="NCBI Taxonomy" id="994334"/>
    <lineage>
        <taxon>Eukaryota</taxon>
        <taxon>Fungi</taxon>
        <taxon>Fungi incertae sedis</taxon>
        <taxon>Mucoromycota</taxon>
        <taxon>Mucoromycotina</taxon>
        <taxon>Endogonomycetes</taxon>
        <taxon>Endogonales</taxon>
        <taxon>Endogonaceae</taxon>
        <taxon>Jimgerdemannia</taxon>
    </lineage>
</organism>
<accession>A0A433QHP3</accession>
<sequence length="286" mass="31702">MSLKRVLFSEAWLVSSSLVTGIVETQCDIVTLTSDWAAGRGGCHDQSLPRRSWHHHLPSFATWRGQSLATRRARGWLAYTASASVPLVNIRPATARHPLPYPDGVYVGTKTIFFLAPRMSFSGSNSAPEVEIVGSLRKLYLRLYDRWACHELNFQLFKRDCDFFEWVVKPFIQTLDNYLLGMSLGTYVSSLQRFNQLNVAKQCLLSRPFDSELFEQSFRIVLAGGSLDSNKSQRLLQVAQVSTLRNDGIGGFEGALVVGSSAQYIGSGVVRGVEYVGGGVVGKICR</sequence>
<dbReference type="AlphaFoldDB" id="A0A433QHP3"/>
<keyword evidence="1" id="KW-0732">Signal</keyword>
<name>A0A433QHP3_9FUNG</name>
<dbReference type="EMBL" id="RBNJ01005299">
    <property type="protein sequence ID" value="RUS29326.1"/>
    <property type="molecule type" value="Genomic_DNA"/>
</dbReference>
<feature type="chain" id="PRO_5019387918" evidence="1">
    <location>
        <begin position="28"/>
        <end position="286"/>
    </location>
</feature>
<keyword evidence="3" id="KW-1185">Reference proteome</keyword>
<protein>
    <submittedName>
        <fullName evidence="2">Uncharacterized protein</fullName>
    </submittedName>
</protein>
<dbReference type="Proteomes" id="UP000274822">
    <property type="component" value="Unassembled WGS sequence"/>
</dbReference>
<evidence type="ECO:0000256" key="1">
    <source>
        <dbReference type="SAM" id="SignalP"/>
    </source>
</evidence>
<evidence type="ECO:0000313" key="2">
    <source>
        <dbReference type="EMBL" id="RUS29326.1"/>
    </source>
</evidence>
<comment type="caution">
    <text evidence="2">The sequence shown here is derived from an EMBL/GenBank/DDBJ whole genome shotgun (WGS) entry which is preliminary data.</text>
</comment>
<feature type="signal peptide" evidence="1">
    <location>
        <begin position="1"/>
        <end position="27"/>
    </location>
</feature>
<reference evidence="2 3" key="1">
    <citation type="journal article" date="2018" name="New Phytol.">
        <title>Phylogenomics of Endogonaceae and evolution of mycorrhizas within Mucoromycota.</title>
        <authorList>
            <person name="Chang Y."/>
            <person name="Desiro A."/>
            <person name="Na H."/>
            <person name="Sandor L."/>
            <person name="Lipzen A."/>
            <person name="Clum A."/>
            <person name="Barry K."/>
            <person name="Grigoriev I.V."/>
            <person name="Martin F.M."/>
            <person name="Stajich J.E."/>
            <person name="Smith M.E."/>
            <person name="Bonito G."/>
            <person name="Spatafora J.W."/>
        </authorList>
    </citation>
    <scope>NUCLEOTIDE SEQUENCE [LARGE SCALE GENOMIC DNA]</scope>
    <source>
        <strain evidence="2 3">AD002</strain>
    </source>
</reference>
<evidence type="ECO:0000313" key="3">
    <source>
        <dbReference type="Proteomes" id="UP000274822"/>
    </source>
</evidence>